<dbReference type="GO" id="GO:0007623">
    <property type="term" value="P:circadian rhythm"/>
    <property type="evidence" value="ECO:0007669"/>
    <property type="project" value="UniProtKB-ARBA"/>
</dbReference>
<dbReference type="Proteomes" id="UP000095300">
    <property type="component" value="Unassembled WGS sequence"/>
</dbReference>
<evidence type="ECO:0000256" key="4">
    <source>
        <dbReference type="SAM" id="SignalP"/>
    </source>
</evidence>
<dbReference type="AlphaFoldDB" id="A0A1I8PK61"/>
<dbReference type="VEuPathDB" id="VectorBase:SCAU008811"/>
<evidence type="ECO:0000256" key="2">
    <source>
        <dbReference type="ARBA" id="ARBA00023108"/>
    </source>
</evidence>
<keyword evidence="1 4" id="KW-0732">Signal</keyword>
<comment type="similarity">
    <text evidence="3">Belongs to the TO family.</text>
</comment>
<dbReference type="PANTHER" id="PTHR11008">
    <property type="entry name" value="PROTEIN TAKEOUT-LIKE PROTEIN"/>
    <property type="match status" value="1"/>
</dbReference>
<organism evidence="5 6">
    <name type="scientific">Stomoxys calcitrans</name>
    <name type="common">Stable fly</name>
    <name type="synonym">Conops calcitrans</name>
    <dbReference type="NCBI Taxonomy" id="35570"/>
    <lineage>
        <taxon>Eukaryota</taxon>
        <taxon>Metazoa</taxon>
        <taxon>Ecdysozoa</taxon>
        <taxon>Arthropoda</taxon>
        <taxon>Hexapoda</taxon>
        <taxon>Insecta</taxon>
        <taxon>Pterygota</taxon>
        <taxon>Neoptera</taxon>
        <taxon>Endopterygota</taxon>
        <taxon>Diptera</taxon>
        <taxon>Brachycera</taxon>
        <taxon>Muscomorpha</taxon>
        <taxon>Muscoidea</taxon>
        <taxon>Muscidae</taxon>
        <taxon>Stomoxys</taxon>
    </lineage>
</organism>
<feature type="chain" id="PRO_5009326901" description="Hemolymph juvenile hormone binding protein" evidence="4">
    <location>
        <begin position="25"/>
        <end position="253"/>
    </location>
</feature>
<dbReference type="Pfam" id="PF06585">
    <property type="entry name" value="JHBP"/>
    <property type="match status" value="1"/>
</dbReference>
<name>A0A1I8PK61_STOCA</name>
<feature type="signal peptide" evidence="4">
    <location>
        <begin position="1"/>
        <end position="24"/>
    </location>
</feature>
<reference evidence="5" key="1">
    <citation type="submission" date="2020-05" db="UniProtKB">
        <authorList>
            <consortium name="EnsemblMetazoa"/>
        </authorList>
    </citation>
    <scope>IDENTIFICATION</scope>
    <source>
        <strain evidence="5">USDA</strain>
    </source>
</reference>
<proteinExistence type="inferred from homology"/>
<accession>A0A1I8PK61</accession>
<dbReference type="Gene3D" id="3.15.10.30">
    <property type="entry name" value="Haemolymph juvenile hormone binding protein"/>
    <property type="match status" value="1"/>
</dbReference>
<dbReference type="InterPro" id="IPR010562">
    <property type="entry name" value="Haemolymph_juvenile_hormone-bd"/>
</dbReference>
<dbReference type="InterPro" id="IPR038606">
    <property type="entry name" value="To_sf"/>
</dbReference>
<dbReference type="FunFam" id="3.15.10.30:FF:000001">
    <property type="entry name" value="Takeout-like protein 1"/>
    <property type="match status" value="1"/>
</dbReference>
<sequence>MHLKIVKILLTFLVVLVLACGCHGGDLPSDIQKCAVGDNQCIRHKIVEIITKYSTGNDKFGMPNISALTIKNITVARATGSSPIQLNFKFLELTVKGIENGIVLNTTGWTKEPKIVEAQIEVPLLRVVGHYQTNGKILLLALDGEGQGRVELSDCKLHIKARLTLEKRSDGQNYVKVNKLKIEMQPKKVWIKMDNLVKGSRELTDTMNKVLNDNWSDVWSELRDGINNALSLIMIQITTKIFDELPYDNFYVV</sequence>
<dbReference type="EnsemblMetazoa" id="SCAU008811-RA">
    <property type="protein sequence ID" value="SCAU008811-PA"/>
    <property type="gene ID" value="SCAU008811"/>
</dbReference>
<dbReference type="PANTHER" id="PTHR11008:SF32">
    <property type="entry name" value="CIRCADIAN CLOCK-CONTROLLED PROTEIN DAYWAKE-RELATED"/>
    <property type="match status" value="1"/>
</dbReference>
<evidence type="ECO:0000313" key="6">
    <source>
        <dbReference type="Proteomes" id="UP000095300"/>
    </source>
</evidence>
<evidence type="ECO:0000256" key="3">
    <source>
        <dbReference type="ARBA" id="ARBA00060902"/>
    </source>
</evidence>
<dbReference type="GO" id="GO:0005615">
    <property type="term" value="C:extracellular space"/>
    <property type="evidence" value="ECO:0007669"/>
    <property type="project" value="TreeGrafter"/>
</dbReference>
<dbReference type="PROSITE" id="PS51257">
    <property type="entry name" value="PROKAR_LIPOPROTEIN"/>
    <property type="match status" value="1"/>
</dbReference>
<keyword evidence="2" id="KW-0090">Biological rhythms</keyword>
<evidence type="ECO:0000256" key="1">
    <source>
        <dbReference type="ARBA" id="ARBA00022729"/>
    </source>
</evidence>
<keyword evidence="6" id="KW-1185">Reference proteome</keyword>
<gene>
    <name evidence="5" type="primary">106087480</name>
</gene>
<dbReference type="SMART" id="SM00700">
    <property type="entry name" value="JHBP"/>
    <property type="match status" value="1"/>
</dbReference>
<protein>
    <recommendedName>
        <fullName evidence="7">Hemolymph juvenile hormone binding protein</fullName>
    </recommendedName>
</protein>
<evidence type="ECO:0008006" key="7">
    <source>
        <dbReference type="Google" id="ProtNLM"/>
    </source>
</evidence>
<dbReference type="KEGG" id="scac:106087480"/>
<evidence type="ECO:0000313" key="5">
    <source>
        <dbReference type="EnsemblMetazoa" id="SCAU008811-PA"/>
    </source>
</evidence>
<dbReference type="OrthoDB" id="8190514at2759"/>